<dbReference type="AlphaFoldDB" id="A0AAW0R6K9"/>
<dbReference type="Proteomes" id="UP001392437">
    <property type="component" value="Unassembled WGS sequence"/>
</dbReference>
<evidence type="ECO:0000313" key="2">
    <source>
        <dbReference type="Proteomes" id="UP001392437"/>
    </source>
</evidence>
<evidence type="ECO:0000313" key="1">
    <source>
        <dbReference type="EMBL" id="KAK8129416.1"/>
    </source>
</evidence>
<protein>
    <submittedName>
        <fullName evidence="1">Uncharacterized protein</fullName>
    </submittedName>
</protein>
<comment type="caution">
    <text evidence="1">The sequence shown here is derived from an EMBL/GenBank/DDBJ whole genome shotgun (WGS) entry which is preliminary data.</text>
</comment>
<name>A0AAW0R6K9_9PEZI</name>
<proteinExistence type="predicted"/>
<gene>
    <name evidence="1" type="ORF">PG999_001796</name>
</gene>
<reference evidence="1 2" key="1">
    <citation type="submission" date="2023-01" db="EMBL/GenBank/DDBJ databases">
        <title>Analysis of 21 Apiospora genomes using comparative genomics revels a genus with tremendous synthesis potential of carbohydrate active enzymes and secondary metabolites.</title>
        <authorList>
            <person name="Sorensen T."/>
        </authorList>
    </citation>
    <scope>NUCLEOTIDE SEQUENCE [LARGE SCALE GENOMIC DNA]</scope>
    <source>
        <strain evidence="1 2">CBS 117206</strain>
    </source>
</reference>
<dbReference type="EMBL" id="JAQQWP010000002">
    <property type="protein sequence ID" value="KAK8129416.1"/>
    <property type="molecule type" value="Genomic_DNA"/>
</dbReference>
<organism evidence="1 2">
    <name type="scientific">Apiospora kogelbergensis</name>
    <dbReference type="NCBI Taxonomy" id="1337665"/>
    <lineage>
        <taxon>Eukaryota</taxon>
        <taxon>Fungi</taxon>
        <taxon>Dikarya</taxon>
        <taxon>Ascomycota</taxon>
        <taxon>Pezizomycotina</taxon>
        <taxon>Sordariomycetes</taxon>
        <taxon>Xylariomycetidae</taxon>
        <taxon>Amphisphaeriales</taxon>
        <taxon>Apiosporaceae</taxon>
        <taxon>Apiospora</taxon>
    </lineage>
</organism>
<keyword evidence="2" id="KW-1185">Reference proteome</keyword>
<accession>A0AAW0R6K9</accession>
<sequence length="87" mass="10046">MSPVLGFPTEGRPRRIIRIHHKLVRDHQQLTHALAKRMGEGDDFHFEMRNDFYIIQVYGPKDVNDETEPQPAFDCGAQTPKLEVTMA</sequence>